<dbReference type="GO" id="GO:0016787">
    <property type="term" value="F:hydrolase activity"/>
    <property type="evidence" value="ECO:0007669"/>
    <property type="project" value="UniProtKB-KW"/>
</dbReference>
<dbReference type="Pfam" id="PF00561">
    <property type="entry name" value="Abhydrolase_1"/>
    <property type="match status" value="1"/>
</dbReference>
<dbReference type="InterPro" id="IPR029058">
    <property type="entry name" value="AB_hydrolase_fold"/>
</dbReference>
<dbReference type="PANTHER" id="PTHR43798:SF31">
    <property type="entry name" value="AB HYDROLASE SUPERFAMILY PROTEIN YCLE"/>
    <property type="match status" value="1"/>
</dbReference>
<name>A0A2B6QSU8_9BACI</name>
<dbReference type="Gene3D" id="3.40.50.1820">
    <property type="entry name" value="alpha/beta hydrolase"/>
    <property type="match status" value="1"/>
</dbReference>
<accession>A0A2B6QSU8</accession>
<dbReference type="EMBL" id="NUDP01000264">
    <property type="protein sequence ID" value="PEM59022.1"/>
    <property type="molecule type" value="Genomic_DNA"/>
</dbReference>
<dbReference type="RefSeq" id="WP_097969830.1">
    <property type="nucleotide sequence ID" value="NZ_NUBH01000170.1"/>
</dbReference>
<dbReference type="PRINTS" id="PR00111">
    <property type="entry name" value="ABHYDROLASE"/>
</dbReference>
<keyword evidence="1 3" id="KW-0378">Hydrolase</keyword>
<dbReference type="PANTHER" id="PTHR43798">
    <property type="entry name" value="MONOACYLGLYCEROL LIPASE"/>
    <property type="match status" value="1"/>
</dbReference>
<dbReference type="GO" id="GO:0016020">
    <property type="term" value="C:membrane"/>
    <property type="evidence" value="ECO:0007669"/>
    <property type="project" value="TreeGrafter"/>
</dbReference>
<evidence type="ECO:0000259" key="2">
    <source>
        <dbReference type="Pfam" id="PF00561"/>
    </source>
</evidence>
<dbReference type="InterPro" id="IPR000073">
    <property type="entry name" value="AB_hydrolase_1"/>
</dbReference>
<dbReference type="SUPFAM" id="SSF53474">
    <property type="entry name" value="alpha/beta-Hydrolases"/>
    <property type="match status" value="1"/>
</dbReference>
<evidence type="ECO:0000313" key="4">
    <source>
        <dbReference type="Proteomes" id="UP000219775"/>
    </source>
</evidence>
<evidence type="ECO:0000256" key="1">
    <source>
        <dbReference type="ARBA" id="ARBA00022801"/>
    </source>
</evidence>
<reference evidence="3 4" key="1">
    <citation type="submission" date="2017-09" db="EMBL/GenBank/DDBJ databases">
        <title>Large-scale bioinformatics analysis of Bacillus genomes uncovers conserved roles of natural products in bacterial physiology.</title>
        <authorList>
            <consortium name="Agbiome Team Llc"/>
            <person name="Bleich R.M."/>
            <person name="Grubbs K.J."/>
            <person name="Santa Maria K.C."/>
            <person name="Allen S.E."/>
            <person name="Farag S."/>
            <person name="Shank E.A."/>
            <person name="Bowers A."/>
        </authorList>
    </citation>
    <scope>NUCLEOTIDE SEQUENCE [LARGE SCALE GENOMIC DNA]</scope>
    <source>
        <strain evidence="3 4">AFS009893</strain>
    </source>
</reference>
<dbReference type="InterPro" id="IPR050266">
    <property type="entry name" value="AB_hydrolase_sf"/>
</dbReference>
<feature type="domain" description="AB hydrolase-1" evidence="2">
    <location>
        <begin position="13"/>
        <end position="232"/>
    </location>
</feature>
<gene>
    <name evidence="3" type="ORF">CN613_28520</name>
</gene>
<organism evidence="3 4">
    <name type="scientific">Bacillus pseudomycoides</name>
    <dbReference type="NCBI Taxonomy" id="64104"/>
    <lineage>
        <taxon>Bacteria</taxon>
        <taxon>Bacillati</taxon>
        <taxon>Bacillota</taxon>
        <taxon>Bacilli</taxon>
        <taxon>Bacillales</taxon>
        <taxon>Bacillaceae</taxon>
        <taxon>Bacillus</taxon>
        <taxon>Bacillus cereus group</taxon>
    </lineage>
</organism>
<dbReference type="Proteomes" id="UP000219775">
    <property type="component" value="Unassembled WGS sequence"/>
</dbReference>
<dbReference type="AlphaFoldDB" id="A0A2B6QSU8"/>
<proteinExistence type="predicted"/>
<comment type="caution">
    <text evidence="3">The sequence shown here is derived from an EMBL/GenBank/DDBJ whole genome shotgun (WGS) entry which is preliminary data.</text>
</comment>
<protein>
    <submittedName>
        <fullName evidence="3">Alpha/beta hydrolase</fullName>
    </submittedName>
</protein>
<evidence type="ECO:0000313" key="3">
    <source>
        <dbReference type="EMBL" id="PEM59022.1"/>
    </source>
</evidence>
<sequence length="244" mass="27452">MNLHFEVKGIGRPVIFLHSGAMDSRDWQFIAPQIAEKSFQVITLDLRGAGKSPVPTEPIDYVKDLRSIYDQLDMKEAVLVGHSLGGQIATDFTLAYPNKVSKLILIAPGLSGYQFSSEYRALERRASSAIPDVEKMIDITLSESSWGIPKGPTNQLLRQIMRDNILFTWGTHEVVSYSAIERLHEIDVSTLLLIGDNELDDLFQIAERYKAVPDIRVVHITNANHIMTLTHPEEISKHITDFLN</sequence>